<dbReference type="Pfam" id="PF01266">
    <property type="entry name" value="DAO"/>
    <property type="match status" value="1"/>
</dbReference>
<dbReference type="KEGG" id="fil:BN1229_v1_4062"/>
<dbReference type="GO" id="GO:0003884">
    <property type="term" value="F:D-amino-acid oxidase activity"/>
    <property type="evidence" value="ECO:0007669"/>
    <property type="project" value="UniProtKB-EC"/>
</dbReference>
<dbReference type="Gene3D" id="3.30.9.10">
    <property type="entry name" value="D-Amino Acid Oxidase, subunit A, domain 2"/>
    <property type="match status" value="1"/>
</dbReference>
<evidence type="ECO:0000256" key="8">
    <source>
        <dbReference type="ARBA" id="ARBA00049547"/>
    </source>
</evidence>
<dbReference type="PANTHER" id="PTHR11530">
    <property type="entry name" value="D-AMINO ACID OXIDASE"/>
    <property type="match status" value="1"/>
</dbReference>
<evidence type="ECO:0000256" key="1">
    <source>
        <dbReference type="ARBA" id="ARBA00001974"/>
    </source>
</evidence>
<sequence length="347" mass="37681">MRVLQSGIEGREVTVLGAGVLGLWQALLLARAGARVRLFDRNADPLSESASSYAGAMLAPDCESEAAPPIVRDLGRQGFELWRYVYPGVKFSGSLVVASPRDTSELMRFARMTERYEKLDEAQVGELEPDLAGRFSSALYFAEEGHVETPAALAFLLDEVRRLDVEIVFGAAGAARPEDITADQTIVDCRGLAARDALPTLRGVRGERLIIRCTDVRLSRPVRLLHPRHPLYVVPWSDHRFMVGATVLESEDSGPVTVRSTLELLGAAYSLSPSFGEAEILDIGAGVRPAFPDNVPGINVSPDLRVVHVNGAYRHGFLLAPVLAEAVLSLLSESGCVHPLVHRNERA</sequence>
<dbReference type="EMBL" id="LN829119">
    <property type="protein sequence ID" value="CPR22615.1"/>
    <property type="molecule type" value="Genomic_DNA"/>
</dbReference>
<dbReference type="InterPro" id="IPR006076">
    <property type="entry name" value="FAD-dep_OxRdtase"/>
</dbReference>
<protein>
    <recommendedName>
        <fullName evidence="7">D-amino-acid oxidase</fullName>
        <ecNumber evidence="6">1.4.3.3</ecNumber>
    </recommendedName>
</protein>
<keyword evidence="4" id="KW-0274">FAD</keyword>
<evidence type="ECO:0000313" key="11">
    <source>
        <dbReference type="Proteomes" id="UP000033187"/>
    </source>
</evidence>
<proteinExistence type="inferred from homology"/>
<evidence type="ECO:0000256" key="2">
    <source>
        <dbReference type="ARBA" id="ARBA00006730"/>
    </source>
</evidence>
<evidence type="ECO:0000256" key="7">
    <source>
        <dbReference type="ARBA" id="ARBA00039751"/>
    </source>
</evidence>
<dbReference type="InterPro" id="IPR036188">
    <property type="entry name" value="FAD/NAD-bd_sf"/>
</dbReference>
<evidence type="ECO:0000313" key="10">
    <source>
        <dbReference type="EMBL" id="CPR22615.1"/>
    </source>
</evidence>
<dbReference type="GO" id="GO:0046416">
    <property type="term" value="P:D-amino acid metabolic process"/>
    <property type="evidence" value="ECO:0007669"/>
    <property type="project" value="InterPro"/>
</dbReference>
<evidence type="ECO:0000256" key="4">
    <source>
        <dbReference type="ARBA" id="ARBA00022827"/>
    </source>
</evidence>
<gene>
    <name evidence="10" type="primary">thiO</name>
    <name evidence="10" type="ORF">YBN1229_v1_4048</name>
</gene>
<accession>A0A0D6JLS3</accession>
<name>A0A0D6JLS3_9HYPH</name>
<organism evidence="10 11">
    <name type="scientific">Candidatus Filomicrobium marinum</name>
    <dbReference type="NCBI Taxonomy" id="1608628"/>
    <lineage>
        <taxon>Bacteria</taxon>
        <taxon>Pseudomonadati</taxon>
        <taxon>Pseudomonadota</taxon>
        <taxon>Alphaproteobacteria</taxon>
        <taxon>Hyphomicrobiales</taxon>
        <taxon>Hyphomicrobiaceae</taxon>
        <taxon>Filomicrobium</taxon>
    </lineage>
</organism>
<dbReference type="AlphaFoldDB" id="A0A0D6JLS3"/>
<dbReference type="SUPFAM" id="SSF51971">
    <property type="entry name" value="Nucleotide-binding domain"/>
    <property type="match status" value="1"/>
</dbReference>
<dbReference type="Gene3D" id="3.50.50.60">
    <property type="entry name" value="FAD/NAD(P)-binding domain"/>
    <property type="match status" value="1"/>
</dbReference>
<dbReference type="SUPFAM" id="SSF54373">
    <property type="entry name" value="FAD-linked reductases, C-terminal domain"/>
    <property type="match status" value="1"/>
</dbReference>
<evidence type="ECO:0000256" key="6">
    <source>
        <dbReference type="ARBA" id="ARBA00039101"/>
    </source>
</evidence>
<comment type="similarity">
    <text evidence="2">Belongs to the DAMOX/DASOX family.</text>
</comment>
<dbReference type="InterPro" id="IPR023209">
    <property type="entry name" value="DAO"/>
</dbReference>
<evidence type="ECO:0000259" key="9">
    <source>
        <dbReference type="Pfam" id="PF01266"/>
    </source>
</evidence>
<dbReference type="KEGG" id="fiy:BN1229_v1_4048"/>
<evidence type="ECO:0000256" key="3">
    <source>
        <dbReference type="ARBA" id="ARBA00022630"/>
    </source>
</evidence>
<comment type="catalytic activity">
    <reaction evidence="8">
        <text>a D-alpha-amino acid + O2 + H2O = a 2-oxocarboxylate + H2O2 + NH4(+)</text>
        <dbReference type="Rhea" id="RHEA:21816"/>
        <dbReference type="ChEBI" id="CHEBI:15377"/>
        <dbReference type="ChEBI" id="CHEBI:15379"/>
        <dbReference type="ChEBI" id="CHEBI:16240"/>
        <dbReference type="ChEBI" id="CHEBI:28938"/>
        <dbReference type="ChEBI" id="CHEBI:35179"/>
        <dbReference type="ChEBI" id="CHEBI:59871"/>
        <dbReference type="EC" id="1.4.3.3"/>
    </reaction>
    <physiologicalReaction direction="left-to-right" evidence="8">
        <dbReference type="Rhea" id="RHEA:21817"/>
    </physiologicalReaction>
</comment>
<keyword evidence="3" id="KW-0285">Flavoprotein</keyword>
<dbReference type="GO" id="GO:0071949">
    <property type="term" value="F:FAD binding"/>
    <property type="evidence" value="ECO:0007669"/>
    <property type="project" value="InterPro"/>
</dbReference>
<keyword evidence="11" id="KW-1185">Reference proteome</keyword>
<keyword evidence="5" id="KW-0560">Oxidoreductase</keyword>
<dbReference type="EC" id="1.4.3.3" evidence="6"/>
<dbReference type="Proteomes" id="UP000033187">
    <property type="component" value="Chromosome 1"/>
</dbReference>
<feature type="domain" description="FAD dependent oxidoreductase" evidence="9">
    <location>
        <begin position="13"/>
        <end position="327"/>
    </location>
</feature>
<comment type="cofactor">
    <cofactor evidence="1">
        <name>FAD</name>
        <dbReference type="ChEBI" id="CHEBI:57692"/>
    </cofactor>
</comment>
<evidence type="ECO:0000256" key="5">
    <source>
        <dbReference type="ARBA" id="ARBA00023002"/>
    </source>
</evidence>
<dbReference type="PANTHER" id="PTHR11530:SF11">
    <property type="entry name" value="D-ASPARTATE OXIDASE"/>
    <property type="match status" value="1"/>
</dbReference>
<reference evidence="11" key="1">
    <citation type="submission" date="2015-02" db="EMBL/GenBank/DDBJ databases">
        <authorList>
            <person name="Chooi Y.-H."/>
        </authorList>
    </citation>
    <scope>NUCLEOTIDE SEQUENCE [LARGE SCALE GENOMIC DNA]</scope>
    <source>
        <strain evidence="11">strain Y</strain>
    </source>
</reference>
<dbReference type="RefSeq" id="WP_046479693.1">
    <property type="nucleotide sequence ID" value="NZ_LN829118.1"/>
</dbReference>